<dbReference type="SMART" id="SM00822">
    <property type="entry name" value="PKS_KR"/>
    <property type="match status" value="1"/>
</dbReference>
<keyword evidence="1" id="KW-0596">Phosphopantetheine</keyword>
<dbReference type="InterPro" id="IPR020843">
    <property type="entry name" value="ER"/>
</dbReference>
<gene>
    <name evidence="10" type="ORF">BO70DRAFT_415288</name>
</gene>
<dbReference type="SUPFAM" id="SSF47336">
    <property type="entry name" value="ACP-like"/>
    <property type="match status" value="1"/>
</dbReference>
<dbReference type="Proteomes" id="UP000247233">
    <property type="component" value="Unassembled WGS sequence"/>
</dbReference>
<dbReference type="SMART" id="SM00823">
    <property type="entry name" value="PKS_PP"/>
    <property type="match status" value="1"/>
</dbReference>
<dbReference type="GO" id="GO:0016491">
    <property type="term" value="F:oxidoreductase activity"/>
    <property type="evidence" value="ECO:0007669"/>
    <property type="project" value="UniProtKB-KW"/>
</dbReference>
<proteinExistence type="predicted"/>
<dbReference type="InterPro" id="IPR049551">
    <property type="entry name" value="PKS_DH_C"/>
</dbReference>
<dbReference type="SUPFAM" id="SSF51735">
    <property type="entry name" value="NAD(P)-binding Rossmann-fold domains"/>
    <property type="match status" value="2"/>
</dbReference>
<keyword evidence="4" id="KW-0560">Oxidoreductase</keyword>
<dbReference type="Pfam" id="PF08659">
    <property type="entry name" value="KR"/>
    <property type="match status" value="1"/>
</dbReference>
<dbReference type="PANTHER" id="PTHR43775:SF29">
    <property type="entry name" value="ASPERFURANONE POLYKETIDE SYNTHASE AFOG-RELATED"/>
    <property type="match status" value="1"/>
</dbReference>
<feature type="region of interest" description="N-terminal hotdog fold" evidence="6">
    <location>
        <begin position="939"/>
        <end position="1069"/>
    </location>
</feature>
<evidence type="ECO:0000313" key="10">
    <source>
        <dbReference type="EMBL" id="PWY89876.1"/>
    </source>
</evidence>
<reference evidence="10 11" key="1">
    <citation type="submission" date="2016-12" db="EMBL/GenBank/DDBJ databases">
        <title>The genomes of Aspergillus section Nigri reveals drivers in fungal speciation.</title>
        <authorList>
            <consortium name="DOE Joint Genome Institute"/>
            <person name="Vesth T.C."/>
            <person name="Nybo J."/>
            <person name="Theobald S."/>
            <person name="Brandl J."/>
            <person name="Frisvad J.C."/>
            <person name="Nielsen K.F."/>
            <person name="Lyhne E.K."/>
            <person name="Kogle M.E."/>
            <person name="Kuo A."/>
            <person name="Riley R."/>
            <person name="Clum A."/>
            <person name="Nolan M."/>
            <person name="Lipzen A."/>
            <person name="Salamov A."/>
            <person name="Henrissat B."/>
            <person name="Wiebenga A."/>
            <person name="De Vries R.P."/>
            <person name="Grigoriev I.V."/>
            <person name="Mortensen U.H."/>
            <person name="Andersen M.R."/>
            <person name="Baker S.E."/>
        </authorList>
    </citation>
    <scope>NUCLEOTIDE SEQUENCE [LARGE SCALE GENOMIC DNA]</scope>
    <source>
        <strain evidence="10 11">CBS 117.55</strain>
    </source>
</reference>
<dbReference type="STRING" id="1448321.A0A317WU44"/>
<dbReference type="SMART" id="SM00826">
    <property type="entry name" value="PKS_DH"/>
    <property type="match status" value="1"/>
</dbReference>
<dbReference type="SMART" id="SM00825">
    <property type="entry name" value="PKS_KS"/>
    <property type="match status" value="1"/>
</dbReference>
<dbReference type="InterPro" id="IPR013968">
    <property type="entry name" value="PKS_KR"/>
</dbReference>
<dbReference type="Gene3D" id="3.40.47.10">
    <property type="match status" value="1"/>
</dbReference>
<keyword evidence="3" id="KW-0808">Transferase</keyword>
<dbReference type="InterPro" id="IPR018201">
    <property type="entry name" value="Ketoacyl_synth_AS"/>
</dbReference>
<sequence>MPAKRLPQGTPPEPIAVIGMSCRFSGEASSVEGFWEMLRQGRTGHGRVPASRYEASAWHHPSHERKGAINHDSGFFLDEDPARFDAPFFSITAKEAAGMDPAQRLLLEVAYEAFENGGVPMESLPGSSTAVFSGCMTNDYELLSTRDIYDMPHNSATGNGRTMLANRLSWFFDLRGPSVMLDTACSSSLTALHLAAQALRAGECRMALITGASLILHPNFTQRLSYMHMLSADGISHSFDIQANGYGRGEGLGAVLLKPLAQALADGDAIRAVVRATGINQDGRTPGITMPNPVAQADLIRTVYGPGLPSMRDTPFFEAHGTGTPVGDPIELTAIGETLGAARTPADEPVYVGSVKPNIGHTEGAAGVASLIKTVLCLEKGMLVPTVGVTELNPKIRLDEWRLRLNETAMPWPSHLPQRASINSFGFGGANAHAIVESTSQYLWQTSTRASPATATRTPQLVVFSTHDKAGIDRTAEKWAAFLDARIAAGKPLPLSAVAYTLAMRRSQLAFRSFAVADSAENLRDSLAHGLPGFPRASRTNLTPLAFVFTGQGAQWAGMGAELLGMPVFAESMARSQQILASLDCPWDLLAEITADAADSHINQPSRSQPICCALQIALVDLLASWGVYPRATVGHSSGEIGAAYAAGYLSHDDAIRVSHFRGVCSQQIADHGRRGGMLAAGLSASEAQGYLDPLPAQSVVVACVNSPSSVTLSGDADQIDRLADRLQADGHFARKLRVTTAYHSPHMQALAETYEQAIQPVQPQNRRQDTIVMLSSVTKERVHSADLGAAYWVRNLTSPVEFAAAVSQLATLPDASKARRRPVPVKWGCFLEIGPHEALKGPFMQTLQAVNAGLAAVPYHALVRRKEDGVQTALQVAGSIWSIGAAIDLAAVNGGVDGTAPPVEVISDLPTYPWNHQTSFWHEPVESAQLRRRREPRHDLLGAALDYHNPFEPRWRNFLRVAEMPWLADHVVAGSIVYPAAGMVGMVAEAARQLADPSQRLAGIEFQDIAFRRGMVIPPDARGLETTVHVASRAGLPGWYEFGIFSLPEGASWIQHAAGLVSLHYGDGDETRDPVGWEHTVERVQEAQGAAQEKEVQAVYEWLSQTGGVNLGPTFRSIASAAFTRDGQRLCLGGVVPDTQRIMPYERESPCFLHPTALDALFQAAVLCCSEALSKQIANIPVGVERLYLPTTLSWEAGDQFAVYTETRWENGESRSDCLASDPGWSEPGVFLQGVWLGRVPVQKKTATAVEGDDRASRYSSVVWGEHLDSAALQSGLLHKWMAQVCYTHGDARALVVASSAASDIFRSLEGVAPIVGHRPCLQQLTVVLTGPGEQEQEQEKEKARLVKTLPGAQVQVVSSLDEFDSSSLGDGLYDVVLLDHPTLWDGNALPATLASLRTITRPEGWLAVRAPPGDPLAAVARMPQPSVECPSESVEWQLKHLTEDAAFLLTRRQPLPTHWDSVINVLALHPDQIPASLVGQLEAVFKSAIRCIGLDEVSTVANQTVISLLEFHQPWVSTWTAPEMEQFRALLDARYVLWLSPVPEEGSAAQAAFGATTGLLRTLRNEVRGVALPQLQLAEADRLDAARLACGIEQVMQLTRQQEGSRAPDHEFRLEGSRLLVPRLMASEAVDEGMQTLLHGARATMARLAEDPRPLRLTQEGQWEADEGIVGVPLPAHHVEVQLQLLSVSASTSAPEARVSWMEAVGTIRQVGPSVEGLAEGDAAIVMLEGDRIATHIRVPRHAALKLPRGIDPPHAVSMPLSYTLAYSSLFDTARLEAGESVLVAGPLSQTLRATVGCALAADLRVYVAVETNGDKDAILAQYPSLEDQDQDRVLLLHSACESTIARLTHGQGVRAAICSRGGSAGRAAARCLAAGGHYVDTSGEMKAAALPDSFTDRGCTFSSLPMARILRDKPDRMHAALRLLATEKEKLLATVHAYPTYPVAHLNHALSHARDANTRVTLSLDTPDPVPIIPPPPAPVSLPEGKTYLLVGGLGTLGLALASTLVDCGARHLVFLSRSGTINPAQQDSLRRLQSHNCTTDILTCDITSEPDVHRLAQHLHSQSHSITAIIQCATNLQDSMFTNMSHNQWTQSTSPKIRGTLNLHTYFPTVSTFIALSSVASVIGNMGQANYSAGNAFLDALMLWRRRQGLAGYSINIGLVPDGSGLTDVAETPENRRKRYSHLSGTEVSVAEVQTLVRVLLQGEVDVPGQVVAGMRDDLARGDGEASWRGDRKFEHRVAWPVGGRDGEGEGGGGVSTKTLLKKVGSMDEAVPVVLLAMRTYLAKAMAADADADIVDPELPLSALGVDSLKATEVQNWVARELGAELSSFEFLGSLPVRALAEKIAAASVFVGR</sequence>
<dbReference type="Gene3D" id="3.40.50.720">
    <property type="entry name" value="NAD(P)-binding Rossmann-like Domain"/>
    <property type="match status" value="1"/>
</dbReference>
<name>A0A317WU44_9EURO</name>
<dbReference type="Pfam" id="PF00698">
    <property type="entry name" value="Acyl_transf_1"/>
    <property type="match status" value="1"/>
</dbReference>
<evidence type="ECO:0000256" key="4">
    <source>
        <dbReference type="ARBA" id="ARBA00023002"/>
    </source>
</evidence>
<dbReference type="InterPro" id="IPR014043">
    <property type="entry name" value="Acyl_transferase_dom"/>
</dbReference>
<dbReference type="Pfam" id="PF16197">
    <property type="entry name" value="KAsynt_C_assoc"/>
    <property type="match status" value="1"/>
</dbReference>
<dbReference type="InterPro" id="IPR049552">
    <property type="entry name" value="PKS_DH_N"/>
</dbReference>
<dbReference type="SMART" id="SM00827">
    <property type="entry name" value="PKS_AT"/>
    <property type="match status" value="1"/>
</dbReference>
<dbReference type="PROSITE" id="PS52004">
    <property type="entry name" value="KS3_2"/>
    <property type="match status" value="1"/>
</dbReference>
<dbReference type="Gene3D" id="3.40.366.10">
    <property type="entry name" value="Malonyl-Coenzyme A Acyl Carrier Protein, domain 2"/>
    <property type="match status" value="1"/>
</dbReference>
<comment type="caution">
    <text evidence="10">The sequence shown here is derived from an EMBL/GenBank/DDBJ whole genome shotgun (WGS) entry which is preliminary data.</text>
</comment>
<dbReference type="InterPro" id="IPR014030">
    <property type="entry name" value="Ketoacyl_synth_N"/>
</dbReference>
<dbReference type="CDD" id="cd05195">
    <property type="entry name" value="enoyl_red"/>
    <property type="match status" value="1"/>
</dbReference>
<dbReference type="InterPro" id="IPR032821">
    <property type="entry name" value="PKS_assoc"/>
</dbReference>
<dbReference type="Pfam" id="PF02801">
    <property type="entry name" value="Ketoacyl-synt_C"/>
    <property type="match status" value="1"/>
</dbReference>
<dbReference type="PROSITE" id="PS00606">
    <property type="entry name" value="KS3_1"/>
    <property type="match status" value="1"/>
</dbReference>
<dbReference type="SMART" id="SM00829">
    <property type="entry name" value="PKS_ER"/>
    <property type="match status" value="1"/>
</dbReference>
<dbReference type="InterPro" id="IPR049900">
    <property type="entry name" value="PKS_mFAS_DH"/>
</dbReference>
<evidence type="ECO:0000256" key="1">
    <source>
        <dbReference type="ARBA" id="ARBA00022450"/>
    </source>
</evidence>
<dbReference type="CDD" id="cd00833">
    <property type="entry name" value="PKS"/>
    <property type="match status" value="1"/>
</dbReference>
<evidence type="ECO:0000259" key="9">
    <source>
        <dbReference type="PROSITE" id="PS52019"/>
    </source>
</evidence>
<dbReference type="Gene3D" id="1.10.1200.10">
    <property type="entry name" value="ACP-like"/>
    <property type="match status" value="1"/>
</dbReference>
<protein>
    <submittedName>
        <fullName evidence="10">Polyketide synthase</fullName>
    </submittedName>
</protein>
<evidence type="ECO:0000259" key="8">
    <source>
        <dbReference type="PROSITE" id="PS52004"/>
    </source>
</evidence>
<dbReference type="InterPro" id="IPR016039">
    <property type="entry name" value="Thiolase-like"/>
</dbReference>
<organism evidence="10 11">
    <name type="scientific">Aspergillus heteromorphus CBS 117.55</name>
    <dbReference type="NCBI Taxonomy" id="1448321"/>
    <lineage>
        <taxon>Eukaryota</taxon>
        <taxon>Fungi</taxon>
        <taxon>Dikarya</taxon>
        <taxon>Ascomycota</taxon>
        <taxon>Pezizomycotina</taxon>
        <taxon>Eurotiomycetes</taxon>
        <taxon>Eurotiomycetidae</taxon>
        <taxon>Eurotiales</taxon>
        <taxon>Aspergillaceae</taxon>
        <taxon>Aspergillus</taxon>
        <taxon>Aspergillus subgen. Circumdati</taxon>
    </lineage>
</organism>
<dbReference type="VEuPathDB" id="FungiDB:BO70DRAFT_415288"/>
<dbReference type="Pfam" id="PF14765">
    <property type="entry name" value="PS-DH"/>
    <property type="match status" value="1"/>
</dbReference>
<dbReference type="InterPro" id="IPR056501">
    <property type="entry name" value="NAD-bd_HRPKS_sdrA"/>
</dbReference>
<dbReference type="GO" id="GO:0031177">
    <property type="term" value="F:phosphopantetheine binding"/>
    <property type="evidence" value="ECO:0007669"/>
    <property type="project" value="InterPro"/>
</dbReference>
<dbReference type="SUPFAM" id="SSF52151">
    <property type="entry name" value="FabD/lysophospholipase-like"/>
    <property type="match status" value="1"/>
</dbReference>
<dbReference type="InterPro" id="IPR009081">
    <property type="entry name" value="PP-bd_ACP"/>
</dbReference>
<dbReference type="RefSeq" id="XP_025402707.1">
    <property type="nucleotide sequence ID" value="XM_025547369.1"/>
</dbReference>
<dbReference type="InterPro" id="IPR020841">
    <property type="entry name" value="PKS_Beta-ketoAc_synthase_dom"/>
</dbReference>
<dbReference type="Pfam" id="PF21089">
    <property type="entry name" value="PKS_DH_N"/>
    <property type="match status" value="1"/>
</dbReference>
<dbReference type="InterPro" id="IPR020807">
    <property type="entry name" value="PKS_DH"/>
</dbReference>
<evidence type="ECO:0000256" key="2">
    <source>
        <dbReference type="ARBA" id="ARBA00022553"/>
    </source>
</evidence>
<evidence type="ECO:0000259" key="7">
    <source>
        <dbReference type="PROSITE" id="PS50075"/>
    </source>
</evidence>
<dbReference type="InterPro" id="IPR001227">
    <property type="entry name" value="Ac_transferase_dom_sf"/>
</dbReference>
<evidence type="ECO:0000313" key="11">
    <source>
        <dbReference type="Proteomes" id="UP000247233"/>
    </source>
</evidence>
<dbReference type="GO" id="GO:0006633">
    <property type="term" value="P:fatty acid biosynthetic process"/>
    <property type="evidence" value="ECO:0007669"/>
    <property type="project" value="InterPro"/>
</dbReference>
<feature type="domain" description="PKS/mFAS DH" evidence="9">
    <location>
        <begin position="939"/>
        <end position="1247"/>
    </location>
</feature>
<dbReference type="GO" id="GO:0044550">
    <property type="term" value="P:secondary metabolite biosynthetic process"/>
    <property type="evidence" value="ECO:0007669"/>
    <property type="project" value="UniProtKB-ARBA"/>
</dbReference>
<dbReference type="PROSITE" id="PS50075">
    <property type="entry name" value="CARRIER"/>
    <property type="match status" value="1"/>
</dbReference>
<dbReference type="EMBL" id="MSFL01000003">
    <property type="protein sequence ID" value="PWY89876.1"/>
    <property type="molecule type" value="Genomic_DNA"/>
</dbReference>
<dbReference type="InterPro" id="IPR011032">
    <property type="entry name" value="GroES-like_sf"/>
</dbReference>
<evidence type="ECO:0000256" key="5">
    <source>
        <dbReference type="ARBA" id="ARBA00023268"/>
    </source>
</evidence>
<dbReference type="PROSITE" id="PS52019">
    <property type="entry name" value="PKS_MFAS_DH"/>
    <property type="match status" value="1"/>
</dbReference>
<evidence type="ECO:0000256" key="3">
    <source>
        <dbReference type="ARBA" id="ARBA00022679"/>
    </source>
</evidence>
<dbReference type="OrthoDB" id="329835at2759"/>
<feature type="region of interest" description="C-terminal hotdog fold" evidence="6">
    <location>
        <begin position="1090"/>
        <end position="1247"/>
    </location>
</feature>
<accession>A0A317WU44</accession>
<dbReference type="SUPFAM" id="SSF50129">
    <property type="entry name" value="GroES-like"/>
    <property type="match status" value="1"/>
</dbReference>
<dbReference type="Pfam" id="PF23114">
    <property type="entry name" value="NAD-bd_HRPKS_sdrA"/>
    <property type="match status" value="1"/>
</dbReference>
<dbReference type="GO" id="GO:0004312">
    <property type="term" value="F:fatty acid synthase activity"/>
    <property type="evidence" value="ECO:0007669"/>
    <property type="project" value="TreeGrafter"/>
</dbReference>
<keyword evidence="11" id="KW-1185">Reference proteome</keyword>
<dbReference type="SUPFAM" id="SSF55048">
    <property type="entry name" value="Probable ACP-binding domain of malonyl-CoA ACP transacylase"/>
    <property type="match status" value="1"/>
</dbReference>
<dbReference type="Pfam" id="PF00109">
    <property type="entry name" value="ketoacyl-synt"/>
    <property type="match status" value="1"/>
</dbReference>
<dbReference type="GO" id="GO:0004315">
    <property type="term" value="F:3-oxoacyl-[acyl-carrier-protein] synthase activity"/>
    <property type="evidence" value="ECO:0007669"/>
    <property type="project" value="InterPro"/>
</dbReference>
<keyword evidence="5" id="KW-0511">Multifunctional enzyme</keyword>
<dbReference type="InterPro" id="IPR050091">
    <property type="entry name" value="PKS_NRPS_Biosynth_Enz"/>
</dbReference>
<dbReference type="GeneID" id="37069606"/>
<dbReference type="SUPFAM" id="SSF53901">
    <property type="entry name" value="Thiolase-like"/>
    <property type="match status" value="1"/>
</dbReference>
<dbReference type="Gene3D" id="3.90.180.10">
    <property type="entry name" value="Medium-chain alcohol dehydrogenases, catalytic domain"/>
    <property type="match status" value="1"/>
</dbReference>
<dbReference type="InterPro" id="IPR057326">
    <property type="entry name" value="KR_dom"/>
</dbReference>
<dbReference type="PANTHER" id="PTHR43775">
    <property type="entry name" value="FATTY ACID SYNTHASE"/>
    <property type="match status" value="1"/>
</dbReference>
<dbReference type="Gene3D" id="3.10.129.110">
    <property type="entry name" value="Polyketide synthase dehydratase"/>
    <property type="match status" value="1"/>
</dbReference>
<dbReference type="InterPro" id="IPR042104">
    <property type="entry name" value="PKS_dehydratase_sf"/>
</dbReference>
<feature type="active site" description="Proton acceptor; for dehydratase activity" evidence="6">
    <location>
        <position position="971"/>
    </location>
</feature>
<dbReference type="Pfam" id="PF00550">
    <property type="entry name" value="PP-binding"/>
    <property type="match status" value="1"/>
</dbReference>
<feature type="domain" description="Carrier" evidence="7">
    <location>
        <begin position="2276"/>
        <end position="2352"/>
    </location>
</feature>
<dbReference type="InterPro" id="IPR016036">
    <property type="entry name" value="Malonyl_transacylase_ACP-bd"/>
</dbReference>
<dbReference type="InterPro" id="IPR036291">
    <property type="entry name" value="NAD(P)-bd_dom_sf"/>
</dbReference>
<keyword evidence="2" id="KW-0597">Phosphoprotein</keyword>
<evidence type="ECO:0000256" key="6">
    <source>
        <dbReference type="PROSITE-ProRule" id="PRU01363"/>
    </source>
</evidence>
<feature type="active site" description="Proton donor; for dehydratase activity" evidence="6">
    <location>
        <position position="1160"/>
    </location>
</feature>
<dbReference type="InterPro" id="IPR036736">
    <property type="entry name" value="ACP-like_sf"/>
</dbReference>
<feature type="domain" description="Ketosynthase family 3 (KS3)" evidence="8">
    <location>
        <begin position="12"/>
        <end position="438"/>
    </location>
</feature>
<dbReference type="InterPro" id="IPR020806">
    <property type="entry name" value="PKS_PP-bd"/>
</dbReference>
<dbReference type="InterPro" id="IPR016035">
    <property type="entry name" value="Acyl_Trfase/lysoPLipase"/>
</dbReference>
<dbReference type="InterPro" id="IPR014031">
    <property type="entry name" value="Ketoacyl_synth_C"/>
</dbReference>